<comment type="caution">
    <text evidence="2">The sequence shown here is derived from an EMBL/GenBank/DDBJ whole genome shotgun (WGS) entry which is preliminary data.</text>
</comment>
<protein>
    <submittedName>
        <fullName evidence="2">Phosphotransferase family enzyme</fullName>
    </submittedName>
</protein>
<reference evidence="2 3" key="1">
    <citation type="submission" date="2019-02" db="EMBL/GenBank/DDBJ databases">
        <title>Sequencing the genomes of 1000 actinobacteria strains.</title>
        <authorList>
            <person name="Klenk H.-P."/>
        </authorList>
    </citation>
    <scope>NUCLEOTIDE SEQUENCE [LARGE SCALE GENOMIC DNA]</scope>
    <source>
        <strain evidence="2 3">DSM 45162</strain>
    </source>
</reference>
<name>A0A4Q7ZN64_9ACTN</name>
<dbReference type="GO" id="GO:0016740">
    <property type="term" value="F:transferase activity"/>
    <property type="evidence" value="ECO:0007669"/>
    <property type="project" value="UniProtKB-KW"/>
</dbReference>
<dbReference type="Pfam" id="PF01636">
    <property type="entry name" value="APH"/>
    <property type="match status" value="1"/>
</dbReference>
<feature type="domain" description="Aminoglycoside phosphotransferase" evidence="1">
    <location>
        <begin position="48"/>
        <end position="248"/>
    </location>
</feature>
<dbReference type="EMBL" id="SHKY01000001">
    <property type="protein sequence ID" value="RZU52457.1"/>
    <property type="molecule type" value="Genomic_DNA"/>
</dbReference>
<gene>
    <name evidence="2" type="ORF">EV385_4320</name>
</gene>
<dbReference type="InterPro" id="IPR011009">
    <property type="entry name" value="Kinase-like_dom_sf"/>
</dbReference>
<dbReference type="AlphaFoldDB" id="A0A4Q7ZN64"/>
<dbReference type="Proteomes" id="UP000292564">
    <property type="component" value="Unassembled WGS sequence"/>
</dbReference>
<dbReference type="RefSeq" id="WP_130511066.1">
    <property type="nucleotide sequence ID" value="NZ_SHKY01000001.1"/>
</dbReference>
<dbReference type="SUPFAM" id="SSF56112">
    <property type="entry name" value="Protein kinase-like (PK-like)"/>
    <property type="match status" value="1"/>
</dbReference>
<evidence type="ECO:0000313" key="3">
    <source>
        <dbReference type="Proteomes" id="UP000292564"/>
    </source>
</evidence>
<organism evidence="2 3">
    <name type="scientific">Krasilnikovia cinnamomea</name>
    <dbReference type="NCBI Taxonomy" id="349313"/>
    <lineage>
        <taxon>Bacteria</taxon>
        <taxon>Bacillati</taxon>
        <taxon>Actinomycetota</taxon>
        <taxon>Actinomycetes</taxon>
        <taxon>Micromonosporales</taxon>
        <taxon>Micromonosporaceae</taxon>
        <taxon>Krasilnikovia</taxon>
    </lineage>
</organism>
<dbReference type="InterPro" id="IPR002575">
    <property type="entry name" value="Aminoglycoside_PTrfase"/>
</dbReference>
<dbReference type="OrthoDB" id="2570531at2"/>
<dbReference type="Gene3D" id="3.90.1200.10">
    <property type="match status" value="1"/>
</dbReference>
<keyword evidence="3" id="KW-1185">Reference proteome</keyword>
<evidence type="ECO:0000259" key="1">
    <source>
        <dbReference type="Pfam" id="PF01636"/>
    </source>
</evidence>
<evidence type="ECO:0000313" key="2">
    <source>
        <dbReference type="EMBL" id="RZU52457.1"/>
    </source>
</evidence>
<accession>A0A4Q7ZN64</accession>
<proteinExistence type="predicted"/>
<sequence length="305" mass="32425">MVAAVGVRIGWAAVPAHVRGAIEEILGSPVVTASSQPGGFSPGTADRVRTAAGVTAFVKAVSPALNERSTELARQEARLSAALPPHAPVPRFVGSYDDGEWVALVLEDIEGRHPHTPWRPDELAAAVRGLRQLAAALTPSPVADLATAGDRLADNFAGWDRVAADPPPDLDPWARDHLDELRAAARWALTTLDGDTLCHCDIRADNMLLRPDGTVVFVDWPWGCVGPDWLDTVLLAVNVIVYGGDPAPVLAGVDPRAVSAIMAGLAGYFVDRARQPPPPGIPTVRAFQRAQGEALLPWLRGRPTY</sequence>
<keyword evidence="2" id="KW-0808">Transferase</keyword>